<dbReference type="RefSeq" id="WP_144765540.1">
    <property type="nucleotide sequence ID" value="NZ_BPQI01000173.1"/>
</dbReference>
<evidence type="ECO:0000259" key="1">
    <source>
        <dbReference type="Pfam" id="PF07238"/>
    </source>
</evidence>
<dbReference type="InterPro" id="IPR009875">
    <property type="entry name" value="PilZ_domain"/>
</dbReference>
<dbReference type="Pfam" id="PF07238">
    <property type="entry name" value="PilZ"/>
    <property type="match status" value="1"/>
</dbReference>
<proteinExistence type="predicted"/>
<dbReference type="EMBL" id="BPQI01000173">
    <property type="protein sequence ID" value="GJD58849.1"/>
    <property type="molecule type" value="Genomic_DNA"/>
</dbReference>
<protein>
    <recommendedName>
        <fullName evidence="1">PilZ domain-containing protein</fullName>
    </recommendedName>
</protein>
<sequence length="82" mass="9430">MQEERRIEPRTDTLKTGRLLIPGKREMFFCLTHNLSARGAKIEVEDPMRVPDEFDLVATEGAAMLRCRVLWRIGTKIGVVFI</sequence>
<dbReference type="AlphaFoldDB" id="A0A564FZA1"/>
<dbReference type="SUPFAM" id="SSF141371">
    <property type="entry name" value="PilZ domain-like"/>
    <property type="match status" value="1"/>
</dbReference>
<keyword evidence="5" id="KW-1185">Reference proteome</keyword>
<dbReference type="Proteomes" id="UP000401717">
    <property type="component" value="Unassembled WGS sequence"/>
</dbReference>
<evidence type="ECO:0000313" key="4">
    <source>
        <dbReference type="Proteomes" id="UP000401717"/>
    </source>
</evidence>
<evidence type="ECO:0000313" key="2">
    <source>
        <dbReference type="EMBL" id="GJD58849.1"/>
    </source>
</evidence>
<evidence type="ECO:0000313" key="3">
    <source>
        <dbReference type="EMBL" id="VUF13475.1"/>
    </source>
</evidence>
<dbReference type="Proteomes" id="UP001055303">
    <property type="component" value="Unassembled WGS sequence"/>
</dbReference>
<gene>
    <name evidence="2" type="ORF">IFDJLNFL_4775</name>
    <name evidence="3" type="ORF">MTDSW087_03178</name>
</gene>
<name>A0A564FZA1_9HYPH</name>
<reference evidence="3 4" key="1">
    <citation type="submission" date="2019-06" db="EMBL/GenBank/DDBJ databases">
        <authorList>
            <person name="Rodrigo-Torres L."/>
            <person name="Arahal R. D."/>
            <person name="Lucena T."/>
        </authorList>
    </citation>
    <scope>NUCLEOTIDE SEQUENCE [LARGE SCALE GENOMIC DNA]</scope>
    <source>
        <strain evidence="3 4">SW08-7</strain>
    </source>
</reference>
<feature type="domain" description="PilZ" evidence="1">
    <location>
        <begin position="4"/>
        <end position="81"/>
    </location>
</feature>
<organism evidence="3 4">
    <name type="scientific">Methylobacterium dankookense</name>
    <dbReference type="NCBI Taxonomy" id="560405"/>
    <lineage>
        <taxon>Bacteria</taxon>
        <taxon>Pseudomonadati</taxon>
        <taxon>Pseudomonadota</taxon>
        <taxon>Alphaproteobacteria</taxon>
        <taxon>Hyphomicrobiales</taxon>
        <taxon>Methylobacteriaceae</taxon>
        <taxon>Methylobacterium</taxon>
    </lineage>
</organism>
<reference evidence="2" key="3">
    <citation type="submission" date="2021-08" db="EMBL/GenBank/DDBJ databases">
        <authorList>
            <person name="Tani A."/>
            <person name="Ola A."/>
            <person name="Ogura Y."/>
            <person name="Katsura K."/>
            <person name="Hayashi T."/>
        </authorList>
    </citation>
    <scope>NUCLEOTIDE SEQUENCE</scope>
    <source>
        <strain evidence="2">DSM 22415</strain>
    </source>
</reference>
<evidence type="ECO:0000313" key="5">
    <source>
        <dbReference type="Proteomes" id="UP001055303"/>
    </source>
</evidence>
<accession>A0A564FZA1</accession>
<reference evidence="2" key="2">
    <citation type="journal article" date="2021" name="Front. Microbiol.">
        <title>Comprehensive Comparative Genomics and Phenotyping of Methylobacterium Species.</title>
        <authorList>
            <person name="Alessa O."/>
            <person name="Ogura Y."/>
            <person name="Fujitani Y."/>
            <person name="Takami H."/>
            <person name="Hayashi T."/>
            <person name="Sahin N."/>
            <person name="Tani A."/>
        </authorList>
    </citation>
    <scope>NUCLEOTIDE SEQUENCE</scope>
    <source>
        <strain evidence="2">DSM 22415</strain>
    </source>
</reference>
<dbReference type="GO" id="GO:0035438">
    <property type="term" value="F:cyclic-di-GMP binding"/>
    <property type="evidence" value="ECO:0007669"/>
    <property type="project" value="InterPro"/>
</dbReference>
<dbReference type="OrthoDB" id="8003510at2"/>
<dbReference type="EMBL" id="CABFVH010000020">
    <property type="protein sequence ID" value="VUF13475.1"/>
    <property type="molecule type" value="Genomic_DNA"/>
</dbReference>